<evidence type="ECO:0008006" key="3">
    <source>
        <dbReference type="Google" id="ProtNLM"/>
    </source>
</evidence>
<accession>A0A0S3QV03</accession>
<dbReference type="SUPFAM" id="SSF53756">
    <property type="entry name" value="UDP-Glycosyltransferase/glycogen phosphorylase"/>
    <property type="match status" value="1"/>
</dbReference>
<reference evidence="2" key="1">
    <citation type="journal article" date="2018" name="Science">
        <title>A primordial and reversible TCA cycle in a facultatively chemolithoautotrophic thermophile.</title>
        <authorList>
            <person name="Nunoura T."/>
            <person name="Chikaraishi Y."/>
            <person name="Izaki R."/>
            <person name="Suwa T."/>
            <person name="Sato T."/>
            <person name="Harada T."/>
            <person name="Mori K."/>
            <person name="Kato Y."/>
            <person name="Miyazaki M."/>
            <person name="Shimamura S."/>
            <person name="Yanagawa K."/>
            <person name="Shuto A."/>
            <person name="Ohkouchi N."/>
            <person name="Fujita N."/>
            <person name="Takaki Y."/>
            <person name="Atomi H."/>
            <person name="Takai K."/>
        </authorList>
    </citation>
    <scope>NUCLEOTIDE SEQUENCE [LARGE SCALE GENOMIC DNA]</scope>
    <source>
        <strain evidence="2">DSM 17441 / JCM 13301 / NBRC 103674 / ABI70S6</strain>
    </source>
</reference>
<evidence type="ECO:0000313" key="2">
    <source>
        <dbReference type="Proteomes" id="UP000063234"/>
    </source>
</evidence>
<organism evidence="1 2">
    <name type="scientific">Thermosulfidibacter takaii (strain DSM 17441 / JCM 13301 / NBRC 103674 / ABI70S6)</name>
    <dbReference type="NCBI Taxonomy" id="1298851"/>
    <lineage>
        <taxon>Bacteria</taxon>
        <taxon>Pseudomonadati</taxon>
        <taxon>Thermosulfidibacterota</taxon>
        <taxon>Thermosulfidibacteria</taxon>
        <taxon>Thermosulfidibacterales</taxon>
        <taxon>Thermosulfidibacteraceae</taxon>
    </lineage>
</organism>
<name>A0A0S3QV03_THET7</name>
<dbReference type="Gene3D" id="3.40.50.2000">
    <property type="entry name" value="Glycogen Phosphorylase B"/>
    <property type="match status" value="1"/>
</dbReference>
<dbReference type="KEGG" id="ttk:TST_1375"/>
<dbReference type="STRING" id="1298851.TST_1375"/>
<protein>
    <recommendedName>
        <fullName evidence="3">Glycosyl transferase family 1 domain-containing protein</fullName>
    </recommendedName>
</protein>
<dbReference type="EMBL" id="AP013035">
    <property type="protein sequence ID" value="BAT72162.1"/>
    <property type="molecule type" value="Genomic_DNA"/>
</dbReference>
<sequence length="270" mass="30758">MLFYKNLTGPAYPMILWALKNDCLVFAIPGGSVEKECIKKGLNFEPLRFGSLFKRSLQDIDIFYTVRSKDALYAFVAAFICGKRVIRMDFINRKIFWDRFIQVVPLDKLGWIEPYKGTVRKTKTWKICMVSRLKDDRKIREILQEVNDCKVNFTLYVIGGGDAGLLKGYSGKLVHIKSKLKKFRQLLSCMDLMIYTSAGTDKSCRAVLEAMDSAVVVVSREPLTKRYIDHHTGVVCEKVNAVLDKLTTKPAIVKKKAANAVKRVNKWCLG</sequence>
<dbReference type="Proteomes" id="UP000063234">
    <property type="component" value="Chromosome"/>
</dbReference>
<keyword evidence="2" id="KW-1185">Reference proteome</keyword>
<dbReference type="Pfam" id="PF13692">
    <property type="entry name" value="Glyco_trans_1_4"/>
    <property type="match status" value="1"/>
</dbReference>
<proteinExistence type="predicted"/>
<gene>
    <name evidence="1" type="ORF">TST_1375</name>
</gene>
<evidence type="ECO:0000313" key="1">
    <source>
        <dbReference type="EMBL" id="BAT72162.1"/>
    </source>
</evidence>
<dbReference type="AlphaFoldDB" id="A0A0S3QV03"/>